<dbReference type="Proteomes" id="UP000823388">
    <property type="component" value="Chromosome 3K"/>
</dbReference>
<dbReference type="EMBL" id="CM029041">
    <property type="protein sequence ID" value="KAG2622684.1"/>
    <property type="molecule type" value="Genomic_DNA"/>
</dbReference>
<reference evidence="2" key="1">
    <citation type="submission" date="2020-05" db="EMBL/GenBank/DDBJ databases">
        <title>WGS assembly of Panicum virgatum.</title>
        <authorList>
            <person name="Lovell J.T."/>
            <person name="Jenkins J."/>
            <person name="Shu S."/>
            <person name="Juenger T.E."/>
            <person name="Schmutz J."/>
        </authorList>
    </citation>
    <scope>NUCLEOTIDE SEQUENCE</scope>
    <source>
        <strain evidence="2">AP13</strain>
    </source>
</reference>
<dbReference type="AlphaFoldDB" id="A0A8T0UP73"/>
<evidence type="ECO:0000313" key="3">
    <source>
        <dbReference type="Proteomes" id="UP000823388"/>
    </source>
</evidence>
<evidence type="ECO:0000313" key="2">
    <source>
        <dbReference type="EMBL" id="KAG2622684.1"/>
    </source>
</evidence>
<name>A0A8T0UP73_PANVG</name>
<feature type="compositionally biased region" description="Pro residues" evidence="1">
    <location>
        <begin position="48"/>
        <end position="57"/>
    </location>
</feature>
<accession>A0A8T0UP73</accession>
<evidence type="ECO:0000256" key="1">
    <source>
        <dbReference type="SAM" id="MobiDB-lite"/>
    </source>
</evidence>
<organism evidence="2 3">
    <name type="scientific">Panicum virgatum</name>
    <name type="common">Blackwell switchgrass</name>
    <dbReference type="NCBI Taxonomy" id="38727"/>
    <lineage>
        <taxon>Eukaryota</taxon>
        <taxon>Viridiplantae</taxon>
        <taxon>Streptophyta</taxon>
        <taxon>Embryophyta</taxon>
        <taxon>Tracheophyta</taxon>
        <taxon>Spermatophyta</taxon>
        <taxon>Magnoliopsida</taxon>
        <taxon>Liliopsida</taxon>
        <taxon>Poales</taxon>
        <taxon>Poaceae</taxon>
        <taxon>PACMAD clade</taxon>
        <taxon>Panicoideae</taxon>
        <taxon>Panicodae</taxon>
        <taxon>Paniceae</taxon>
        <taxon>Panicinae</taxon>
        <taxon>Panicum</taxon>
        <taxon>Panicum sect. Hiantes</taxon>
    </lineage>
</organism>
<protein>
    <submittedName>
        <fullName evidence="2">Uncharacterized protein</fullName>
    </submittedName>
</protein>
<comment type="caution">
    <text evidence="2">The sequence shown here is derived from an EMBL/GenBank/DDBJ whole genome shotgun (WGS) entry which is preliminary data.</text>
</comment>
<gene>
    <name evidence="2" type="ORF">PVAP13_3KG049594</name>
</gene>
<proteinExistence type="predicted"/>
<feature type="region of interest" description="Disordered" evidence="1">
    <location>
        <begin position="36"/>
        <end position="57"/>
    </location>
</feature>
<sequence>MDAKLLQTVCFAFRDDDAGASELKYVGEGFKIPHESFSGPLWGSTKPVQPPPPPAQT</sequence>
<keyword evidence="3" id="KW-1185">Reference proteome</keyword>